<dbReference type="AlphaFoldDB" id="A0A0C9XV35"/>
<dbReference type="STRING" id="1095629.A0A0C9XV35"/>
<protein>
    <submittedName>
        <fullName evidence="2">Uncharacterized protein</fullName>
    </submittedName>
</protein>
<dbReference type="OrthoDB" id="2745211at2759"/>
<feature type="compositionally biased region" description="Polar residues" evidence="1">
    <location>
        <begin position="62"/>
        <end position="106"/>
    </location>
</feature>
<dbReference type="HOGENOM" id="CLU_021108_4_0_1"/>
<dbReference type="EMBL" id="KN838638">
    <property type="protein sequence ID" value="KIJ99827.1"/>
    <property type="molecule type" value="Genomic_DNA"/>
</dbReference>
<accession>A0A0C9XV35</accession>
<sequence length="509" mass="55243">MKLQRGAARPPSTRVESTGASVLCGASSPSIHGGDISNSQRDQIRSTSTIIINLGGSDSDASRATSAVNNGNTPESAGGSSYVSTSFTSVQEQSSTPEESSVSTDSGLGKSDASFEVDEVESPPTEEGNPVEKESSNSIYKRHMYLEAHGFPLWIPQPNLRLSCSYRRRGVGIGDVGIFTAGGGFDFLFNICLPAGHPSNPDELPEGFCRLELKSADVCEFRAHSSHSYIASSSVKKQGITFQCSDSDGALLVIPQGAHDEDLRNISRFRDYTSLHAESWYQYANGPCGREIGNAELRLVTGCDKTTSWGIAAYSHAQSKCVEDDVTLLNFNVSNEARHSLYPTFVWDQQGAADVKAGPEDDELMDLPEVHAVRPLRNQCTFIRSLTPALCDDDWERLRVKVAASADNRNSARSPESPLASVFGAVRSLSGLIGSFRGYSREGASKLVDSVSPEQILSAHPATYVVDMLLQKCPKARVVVVHDSDWCSVIRNSVNYQNHLFIWNLKHIV</sequence>
<keyword evidence="3" id="KW-1185">Reference proteome</keyword>
<reference evidence="3" key="2">
    <citation type="submission" date="2015-01" db="EMBL/GenBank/DDBJ databases">
        <title>Evolutionary Origins and Diversification of the Mycorrhizal Mutualists.</title>
        <authorList>
            <consortium name="DOE Joint Genome Institute"/>
            <consortium name="Mycorrhizal Genomics Consortium"/>
            <person name="Kohler A."/>
            <person name="Kuo A."/>
            <person name="Nagy L.G."/>
            <person name="Floudas D."/>
            <person name="Copeland A."/>
            <person name="Barry K.W."/>
            <person name="Cichocki N."/>
            <person name="Veneault-Fourrey C."/>
            <person name="LaButti K."/>
            <person name="Lindquist E.A."/>
            <person name="Lipzen A."/>
            <person name="Lundell T."/>
            <person name="Morin E."/>
            <person name="Murat C."/>
            <person name="Riley R."/>
            <person name="Ohm R."/>
            <person name="Sun H."/>
            <person name="Tunlid A."/>
            <person name="Henrissat B."/>
            <person name="Grigoriev I.V."/>
            <person name="Hibbett D.S."/>
            <person name="Martin F."/>
        </authorList>
    </citation>
    <scope>NUCLEOTIDE SEQUENCE [LARGE SCALE GENOMIC DNA]</scope>
    <source>
        <strain evidence="3">LaAM-08-1</strain>
    </source>
</reference>
<proteinExistence type="predicted"/>
<dbReference type="Proteomes" id="UP000054477">
    <property type="component" value="Unassembled WGS sequence"/>
</dbReference>
<evidence type="ECO:0000313" key="2">
    <source>
        <dbReference type="EMBL" id="KIJ99827.1"/>
    </source>
</evidence>
<organism evidence="2 3">
    <name type="scientific">Laccaria amethystina LaAM-08-1</name>
    <dbReference type="NCBI Taxonomy" id="1095629"/>
    <lineage>
        <taxon>Eukaryota</taxon>
        <taxon>Fungi</taxon>
        <taxon>Dikarya</taxon>
        <taxon>Basidiomycota</taxon>
        <taxon>Agaricomycotina</taxon>
        <taxon>Agaricomycetes</taxon>
        <taxon>Agaricomycetidae</taxon>
        <taxon>Agaricales</taxon>
        <taxon>Agaricineae</taxon>
        <taxon>Hydnangiaceae</taxon>
        <taxon>Laccaria</taxon>
    </lineage>
</organism>
<feature type="compositionally biased region" description="Polar residues" evidence="1">
    <location>
        <begin position="36"/>
        <end position="51"/>
    </location>
</feature>
<gene>
    <name evidence="2" type="ORF">K443DRAFT_679662</name>
</gene>
<feature type="region of interest" description="Disordered" evidence="1">
    <location>
        <begin position="1"/>
        <end position="136"/>
    </location>
</feature>
<evidence type="ECO:0000313" key="3">
    <source>
        <dbReference type="Proteomes" id="UP000054477"/>
    </source>
</evidence>
<reference evidence="2 3" key="1">
    <citation type="submission" date="2014-04" db="EMBL/GenBank/DDBJ databases">
        <authorList>
            <consortium name="DOE Joint Genome Institute"/>
            <person name="Kuo A."/>
            <person name="Kohler A."/>
            <person name="Nagy L.G."/>
            <person name="Floudas D."/>
            <person name="Copeland A."/>
            <person name="Barry K.W."/>
            <person name="Cichocki N."/>
            <person name="Veneault-Fourrey C."/>
            <person name="LaButti K."/>
            <person name="Lindquist E.A."/>
            <person name="Lipzen A."/>
            <person name="Lundell T."/>
            <person name="Morin E."/>
            <person name="Murat C."/>
            <person name="Sun H."/>
            <person name="Tunlid A."/>
            <person name="Henrissat B."/>
            <person name="Grigoriev I.V."/>
            <person name="Hibbett D.S."/>
            <person name="Martin F."/>
            <person name="Nordberg H.P."/>
            <person name="Cantor M.N."/>
            <person name="Hua S.X."/>
        </authorList>
    </citation>
    <scope>NUCLEOTIDE SEQUENCE [LARGE SCALE GENOMIC DNA]</scope>
    <source>
        <strain evidence="2 3">LaAM-08-1</strain>
    </source>
</reference>
<name>A0A0C9XV35_9AGAR</name>
<evidence type="ECO:0000256" key="1">
    <source>
        <dbReference type="SAM" id="MobiDB-lite"/>
    </source>
</evidence>